<name>A0ABY4SN82_9CAUL</name>
<evidence type="ECO:0000313" key="3">
    <source>
        <dbReference type="Proteomes" id="UP001055429"/>
    </source>
</evidence>
<reference evidence="2" key="1">
    <citation type="submission" date="2022-05" db="EMBL/GenBank/DDBJ databases">
        <title>Brevundimonas albigilva TT17 genome sequence.</title>
        <authorList>
            <person name="Lee K."/>
            <person name="Son H."/>
        </authorList>
    </citation>
    <scope>NUCLEOTIDE SEQUENCE</scope>
    <source>
        <strain evidence="2">TT17</strain>
    </source>
</reference>
<gene>
    <name evidence="2" type="ORF">M8231_01510</name>
</gene>
<dbReference type="InterPro" id="IPR025961">
    <property type="entry name" value="Metal_resist"/>
</dbReference>
<organism evidence="2 3">
    <name type="scientific">Brevundimonas albigilva</name>
    <dbReference type="NCBI Taxonomy" id="1312364"/>
    <lineage>
        <taxon>Bacteria</taxon>
        <taxon>Pseudomonadati</taxon>
        <taxon>Pseudomonadota</taxon>
        <taxon>Alphaproteobacteria</taxon>
        <taxon>Caulobacterales</taxon>
        <taxon>Caulobacteraceae</taxon>
        <taxon>Brevundimonas</taxon>
    </lineage>
</organism>
<dbReference type="RefSeq" id="WP_249751480.1">
    <property type="nucleotide sequence ID" value="NZ_CP097298.1"/>
</dbReference>
<evidence type="ECO:0000313" key="2">
    <source>
        <dbReference type="EMBL" id="URI15703.1"/>
    </source>
</evidence>
<accession>A0ABY4SN82</accession>
<keyword evidence="1" id="KW-1133">Transmembrane helix</keyword>
<protein>
    <submittedName>
        <fullName evidence="2">Periplasmic heavy metal sensor</fullName>
    </submittedName>
</protein>
<keyword evidence="1" id="KW-0812">Transmembrane</keyword>
<feature type="transmembrane region" description="Helical" evidence="1">
    <location>
        <begin position="6"/>
        <end position="29"/>
    </location>
</feature>
<proteinExistence type="predicted"/>
<sequence>MSERGLKIALAVSVALNVFALAGGGAFLISRQQVERKVEDQVRPGRRPFDAVLADLDPATRRSVRQQMRQAALAARPDFEAARAARRQATELAGAPTMDAARVRALLEQSREAEMRGRGRLEGDAVDILAGLSVEERKALTPILARKSDHRRAVAREDAAPHAR</sequence>
<keyword evidence="3" id="KW-1185">Reference proteome</keyword>
<dbReference type="Pfam" id="PF13801">
    <property type="entry name" value="Metal_resist"/>
    <property type="match status" value="1"/>
</dbReference>
<evidence type="ECO:0000256" key="1">
    <source>
        <dbReference type="SAM" id="Phobius"/>
    </source>
</evidence>
<dbReference type="Proteomes" id="UP001055429">
    <property type="component" value="Chromosome"/>
</dbReference>
<dbReference type="EMBL" id="CP097649">
    <property type="protein sequence ID" value="URI15703.1"/>
    <property type="molecule type" value="Genomic_DNA"/>
</dbReference>
<keyword evidence="1" id="KW-0472">Membrane</keyword>